<dbReference type="SUPFAM" id="SSF88723">
    <property type="entry name" value="PIN domain-like"/>
    <property type="match status" value="1"/>
</dbReference>
<evidence type="ECO:0000313" key="2">
    <source>
        <dbReference type="Proteomes" id="UP000027395"/>
    </source>
</evidence>
<accession>A0A073CHE8</accession>
<dbReference type="Gene3D" id="3.40.50.1010">
    <property type="entry name" value="5'-nuclease"/>
    <property type="match status" value="1"/>
</dbReference>
<keyword evidence="2" id="KW-1185">Reference proteome</keyword>
<organism evidence="1 2">
    <name type="scientific">Planktothrix agardhii (strain NIVA-CYA 126/8)</name>
    <dbReference type="NCBI Taxonomy" id="388467"/>
    <lineage>
        <taxon>Bacteria</taxon>
        <taxon>Bacillati</taxon>
        <taxon>Cyanobacteriota</taxon>
        <taxon>Cyanophyceae</taxon>
        <taxon>Oscillatoriophycideae</taxon>
        <taxon>Oscillatoriales</taxon>
        <taxon>Microcoleaceae</taxon>
        <taxon>Planktothrix</taxon>
    </lineage>
</organism>
<dbReference type="RefSeq" id="WP_042154123.1">
    <property type="nucleotide sequence ID" value="NZ_CM002803.1"/>
</dbReference>
<sequence length="157" mass="18205">MKSKVYIETSIPSFYYEIRTEPDMIARKEWTCFWWDQISSRYDLVTSIAVLDELNQGNFPSKEKTIQLLNDIPLIDIEAEIAEIVQAYIQNQVMPNNPLGDALHLAMASYHKCDFLLTWNCRHLANANKFGHIRRINVMLGLYVPLLVTPLELMGEE</sequence>
<reference evidence="1 2" key="1">
    <citation type="journal article" date="2014" name="Appl. Environ. Microbiol.">
        <title>Elucidation of insertion elements encoded on plasmids and in vitro construction of shuttle vectors from the toxic cyanobacterium Planktothrix.</title>
        <authorList>
            <person name="Christiansen G."/>
            <person name="Goesmann A."/>
            <person name="Kurmayer R."/>
        </authorList>
    </citation>
    <scope>NUCLEOTIDE SEQUENCE [LARGE SCALE GENOMIC DNA]</scope>
    <source>
        <strain evidence="1 2">NIVA-CYA 126/8</strain>
    </source>
</reference>
<dbReference type="eggNOG" id="COG1848">
    <property type="taxonomic scope" value="Bacteria"/>
</dbReference>
<dbReference type="PATRIC" id="fig|388467.6.peg.2126"/>
<dbReference type="InterPro" id="IPR029060">
    <property type="entry name" value="PIN-like_dom_sf"/>
</dbReference>
<proteinExistence type="predicted"/>
<name>A0A073CHE8_PLAA1</name>
<dbReference type="EMBL" id="CM002803">
    <property type="protein sequence ID" value="KEI67133.1"/>
    <property type="molecule type" value="Genomic_DNA"/>
</dbReference>
<evidence type="ECO:0000313" key="1">
    <source>
        <dbReference type="EMBL" id="KEI67133.1"/>
    </source>
</evidence>
<dbReference type="AlphaFoldDB" id="A0A073CHE8"/>
<gene>
    <name evidence="1" type="ORF">A19Y_2179</name>
</gene>
<dbReference type="HOGENOM" id="CLU_119411_0_0_3"/>
<dbReference type="Proteomes" id="UP000027395">
    <property type="component" value="Chromosome"/>
</dbReference>
<dbReference type="STRING" id="388467.A19Y_2179"/>
<protein>
    <submittedName>
        <fullName evidence="1">Uncharacterized protein</fullName>
    </submittedName>
</protein>
<dbReference type="CDD" id="cd18687">
    <property type="entry name" value="PIN_VapC-like"/>
    <property type="match status" value="1"/>
</dbReference>